<name>A0A2A2D4R0_9ACTN</name>
<reference evidence="2 3" key="1">
    <citation type="submission" date="2017-08" db="EMBL/GenBank/DDBJ databases">
        <title>Genome sequence of Streptomyces albireticuli NRRL B-1670.</title>
        <authorList>
            <person name="Graham D.E."/>
            <person name="Mahan K.M."/>
            <person name="Klingeman D.M."/>
            <person name="Hettich R.L."/>
            <person name="Parry R.J."/>
            <person name="Spain J.C."/>
        </authorList>
    </citation>
    <scope>NUCLEOTIDE SEQUENCE [LARGE SCALE GENOMIC DNA]</scope>
    <source>
        <strain evidence="2 3">NRRL B-1670</strain>
    </source>
</reference>
<evidence type="ECO:0000313" key="3">
    <source>
        <dbReference type="Proteomes" id="UP000218944"/>
    </source>
</evidence>
<feature type="coiled-coil region" evidence="1">
    <location>
        <begin position="34"/>
        <end position="61"/>
    </location>
</feature>
<organism evidence="2 3">
    <name type="scientific">Streptomyces albireticuli</name>
    <dbReference type="NCBI Taxonomy" id="1940"/>
    <lineage>
        <taxon>Bacteria</taxon>
        <taxon>Bacillati</taxon>
        <taxon>Actinomycetota</taxon>
        <taxon>Actinomycetes</taxon>
        <taxon>Kitasatosporales</taxon>
        <taxon>Streptomycetaceae</taxon>
        <taxon>Streptomyces</taxon>
    </lineage>
</organism>
<evidence type="ECO:0000256" key="1">
    <source>
        <dbReference type="SAM" id="Coils"/>
    </source>
</evidence>
<comment type="caution">
    <text evidence="2">The sequence shown here is derived from an EMBL/GenBank/DDBJ whole genome shotgun (WGS) entry which is preliminary data.</text>
</comment>
<sequence length="123" mass="13522">MQRFETTGEQHRQHRTIVIAAVGKLTRTTAPKGREHVATELAEALAKEQRLRQELDRQSDLVEAADTALRADAKARAEKQAVIAAGQKAEQKLLLALRSRLSGVISRRRLLPAPSSVYGPPPP</sequence>
<keyword evidence="1" id="KW-0175">Coiled coil</keyword>
<proteinExistence type="predicted"/>
<evidence type="ECO:0000313" key="2">
    <source>
        <dbReference type="EMBL" id="PAU47478.1"/>
    </source>
</evidence>
<gene>
    <name evidence="2" type="ORF">CK936_18510</name>
</gene>
<protein>
    <submittedName>
        <fullName evidence="2">Uncharacterized protein</fullName>
    </submittedName>
</protein>
<dbReference type="Proteomes" id="UP000218944">
    <property type="component" value="Unassembled WGS sequence"/>
</dbReference>
<dbReference type="AlphaFoldDB" id="A0A2A2D4R0"/>
<dbReference type="EMBL" id="NSJV01000362">
    <property type="protein sequence ID" value="PAU47478.1"/>
    <property type="molecule type" value="Genomic_DNA"/>
</dbReference>
<keyword evidence="3" id="KW-1185">Reference proteome</keyword>
<accession>A0A2A2D4R0</accession>